<organism evidence="2 3">
    <name type="scientific">Ascaris lumbricoides</name>
    <name type="common">Giant roundworm</name>
    <dbReference type="NCBI Taxonomy" id="6252"/>
    <lineage>
        <taxon>Eukaryota</taxon>
        <taxon>Metazoa</taxon>
        <taxon>Ecdysozoa</taxon>
        <taxon>Nematoda</taxon>
        <taxon>Chromadorea</taxon>
        <taxon>Rhabditida</taxon>
        <taxon>Spirurina</taxon>
        <taxon>Ascaridomorpha</taxon>
        <taxon>Ascaridoidea</taxon>
        <taxon>Ascarididae</taxon>
        <taxon>Ascaris</taxon>
    </lineage>
</organism>
<feature type="region of interest" description="Disordered" evidence="1">
    <location>
        <begin position="87"/>
        <end position="144"/>
    </location>
</feature>
<protein>
    <submittedName>
        <fullName evidence="3">DUF3408 domain-containing protein</fullName>
    </submittedName>
</protein>
<reference evidence="3" key="1">
    <citation type="submission" date="2017-02" db="UniProtKB">
        <authorList>
            <consortium name="WormBaseParasite"/>
        </authorList>
    </citation>
    <scope>IDENTIFICATION</scope>
</reference>
<feature type="compositionally biased region" description="Polar residues" evidence="1">
    <location>
        <begin position="89"/>
        <end position="99"/>
    </location>
</feature>
<dbReference type="AlphaFoldDB" id="A0A0M3HH26"/>
<evidence type="ECO:0000313" key="3">
    <source>
        <dbReference type="WBParaSite" id="ALUE_0000082101-mRNA-1"/>
    </source>
</evidence>
<name>A0A0M3HH26_ASCLU</name>
<accession>A0A0M3HH26</accession>
<evidence type="ECO:0000256" key="1">
    <source>
        <dbReference type="SAM" id="MobiDB-lite"/>
    </source>
</evidence>
<proteinExistence type="predicted"/>
<keyword evidence="2" id="KW-1185">Reference proteome</keyword>
<sequence length="144" mass="16507">MAPVRMTALRQITEERGIRYERTRENVIDGEKVDVKRPIIKLKLVKQTAGNFHKYRVVQEVFFHLKSFTELGCVSFARGLLEEHLRSHFQGSSSKNNESVAPRRSSHKHLPKVLPDEDYSESDSSETFEEDTSGSEELSIASQK</sequence>
<feature type="compositionally biased region" description="Acidic residues" evidence="1">
    <location>
        <begin position="116"/>
        <end position="134"/>
    </location>
</feature>
<evidence type="ECO:0000313" key="2">
    <source>
        <dbReference type="Proteomes" id="UP000036681"/>
    </source>
</evidence>
<dbReference type="WBParaSite" id="ALUE_0000082101-mRNA-1">
    <property type="protein sequence ID" value="ALUE_0000082101-mRNA-1"/>
    <property type="gene ID" value="ALUE_0000082101"/>
</dbReference>
<dbReference type="Proteomes" id="UP000036681">
    <property type="component" value="Unplaced"/>
</dbReference>